<gene>
    <name evidence="1" type="ORF">Sgleb_16000</name>
</gene>
<evidence type="ECO:0000313" key="2">
    <source>
        <dbReference type="Proteomes" id="UP000430079"/>
    </source>
</evidence>
<accession>A0A640SQ25</accession>
<dbReference type="Proteomes" id="UP000430079">
    <property type="component" value="Unassembled WGS sequence"/>
</dbReference>
<organism evidence="1 2">
    <name type="scientific">Streptomyces glebosus</name>
    <dbReference type="NCBI Taxonomy" id="249580"/>
    <lineage>
        <taxon>Bacteria</taxon>
        <taxon>Bacillati</taxon>
        <taxon>Actinomycetota</taxon>
        <taxon>Actinomycetes</taxon>
        <taxon>Kitasatosporales</taxon>
        <taxon>Streptomycetaceae</taxon>
        <taxon>Streptomyces</taxon>
    </lineage>
</organism>
<sequence>MQHRSNKLCAVCGQPVSHKKLVAIEGGHPAHRSCANESPTVPPPPYSGVETKLVGNKWIPMN</sequence>
<dbReference type="EMBL" id="BLIO01000001">
    <property type="protein sequence ID" value="GFE13553.1"/>
    <property type="molecule type" value="Genomic_DNA"/>
</dbReference>
<dbReference type="AlphaFoldDB" id="A0A640SQ25"/>
<protein>
    <submittedName>
        <fullName evidence="1">Uncharacterized protein</fullName>
    </submittedName>
</protein>
<keyword evidence="2" id="KW-1185">Reference proteome</keyword>
<comment type="caution">
    <text evidence="1">The sequence shown here is derived from an EMBL/GenBank/DDBJ whole genome shotgun (WGS) entry which is preliminary data.</text>
</comment>
<evidence type="ECO:0000313" key="1">
    <source>
        <dbReference type="EMBL" id="GFE13553.1"/>
    </source>
</evidence>
<proteinExistence type="predicted"/>
<name>A0A640SQ25_9ACTN</name>
<reference evidence="1 2" key="1">
    <citation type="submission" date="2019-12" db="EMBL/GenBank/DDBJ databases">
        <title>Whole genome shotgun sequence of Streptomyces hygroscopicus subsp. glebosus NBRC 13786.</title>
        <authorList>
            <person name="Ichikawa N."/>
            <person name="Kimura A."/>
            <person name="Kitahashi Y."/>
            <person name="Komaki H."/>
            <person name="Tamura T."/>
        </authorList>
    </citation>
    <scope>NUCLEOTIDE SEQUENCE [LARGE SCALE GENOMIC DNA]</scope>
    <source>
        <strain evidence="1 2">NBRC 13786</strain>
    </source>
</reference>